<reference evidence="1" key="1">
    <citation type="submission" date="2016-10" db="EMBL/GenBank/DDBJ databases">
        <authorList>
            <person name="de Groot N.N."/>
        </authorList>
    </citation>
    <scope>NUCLEOTIDE SEQUENCE [LARGE SCALE GENOMIC DNA]</scope>
    <source>
        <strain evidence="1">CCBAU85039</strain>
    </source>
</reference>
<protein>
    <submittedName>
        <fullName evidence="1">Uncharacterized protein</fullName>
    </submittedName>
</protein>
<dbReference type="RefSeq" id="WP_024313764.1">
    <property type="nucleotide sequence ID" value="NZ_FNXB01000006.1"/>
</dbReference>
<dbReference type="EMBL" id="FOCV01000004">
    <property type="protein sequence ID" value="SEN38014.1"/>
    <property type="molecule type" value="Genomic_DNA"/>
</dbReference>
<keyword evidence="4" id="KW-1185">Reference proteome</keyword>
<accession>A0A1H8G2L5</accession>
<reference evidence="2 4" key="2">
    <citation type="submission" date="2016-10" db="EMBL/GenBank/DDBJ databases">
        <authorList>
            <person name="Varghese N."/>
            <person name="Submissions S."/>
        </authorList>
    </citation>
    <scope>NUCLEOTIDE SEQUENCE [LARGE SCALE GENOMIC DNA]</scope>
    <source>
        <strain evidence="2 4">CGMCC 1.7071</strain>
    </source>
</reference>
<proteinExistence type="predicted"/>
<evidence type="ECO:0000313" key="1">
    <source>
        <dbReference type="EMBL" id="SEH58619.1"/>
    </source>
</evidence>
<gene>
    <name evidence="1" type="ORF">RTCCBAU85039_1260</name>
    <name evidence="2" type="ORF">SAMN05216228_100470</name>
</gene>
<dbReference type="Proteomes" id="UP000183063">
    <property type="component" value="Unassembled WGS sequence"/>
</dbReference>
<dbReference type="Proteomes" id="UP000198939">
    <property type="component" value="Unassembled WGS sequence"/>
</dbReference>
<evidence type="ECO:0000313" key="4">
    <source>
        <dbReference type="Proteomes" id="UP000198939"/>
    </source>
</evidence>
<dbReference type="STRING" id="501024.RTCCBAU85039_1260"/>
<dbReference type="EMBL" id="FNXB01000006">
    <property type="protein sequence ID" value="SEH58619.1"/>
    <property type="molecule type" value="Genomic_DNA"/>
</dbReference>
<organism evidence="1 3">
    <name type="scientific">Rhizobium tibeticum</name>
    <dbReference type="NCBI Taxonomy" id="501024"/>
    <lineage>
        <taxon>Bacteria</taxon>
        <taxon>Pseudomonadati</taxon>
        <taxon>Pseudomonadota</taxon>
        <taxon>Alphaproteobacteria</taxon>
        <taxon>Hyphomicrobiales</taxon>
        <taxon>Rhizobiaceae</taxon>
        <taxon>Rhizobium/Agrobacterium group</taxon>
        <taxon>Rhizobium</taxon>
    </lineage>
</organism>
<evidence type="ECO:0000313" key="2">
    <source>
        <dbReference type="EMBL" id="SEN38014.1"/>
    </source>
</evidence>
<sequence>MASPLSVAALAAGLAITSPTPDNPRTLTVRVAGDCSEAARDVVEKTGGQLLSVQPLGDSCIITVLVQGNGQRPRKVTVKVPM</sequence>
<evidence type="ECO:0000313" key="3">
    <source>
        <dbReference type="Proteomes" id="UP000183063"/>
    </source>
</evidence>
<dbReference type="OrthoDB" id="7917347at2"/>
<dbReference type="AlphaFoldDB" id="A0A1H8G2L5"/>
<name>A0A1H8G2L5_9HYPH</name>
<reference evidence="3" key="3">
    <citation type="submission" date="2016-10" db="EMBL/GenBank/DDBJ databases">
        <authorList>
            <person name="Wibberg D."/>
        </authorList>
    </citation>
    <scope>NUCLEOTIDE SEQUENCE [LARGE SCALE GENOMIC DNA]</scope>
</reference>